<protein>
    <submittedName>
        <fullName>1-aminocyclopropane-1-carboxylic acid oxidase</fullName>
    </submittedName>
</protein>
<sequence length="22" mass="2340">HSDAGGIILLFQDDKVSGLQLL</sequence>
<keyword id="KW-0903">Direct protein sequencing</keyword>
<proteinExistence type="evidence at protein level"/>
<accession>Q9S8S4</accession>
<dbReference type="AlphaFoldDB" id="Q9S8S4"/>
<name>Q9S8S4_MALDO</name>
<dbReference type="SUPFAM" id="SSF51197">
    <property type="entry name" value="Clavaminate synthase-like"/>
    <property type="match status" value="1"/>
</dbReference>
<reference key="1">
    <citation type="journal article" date="1993" name="Planta">
        <title>Purification, properties and partial amino-acid sequence of 1-aminocyclopropane-1-carboxylic acid oxidase from apple fruits.</title>
        <authorList>
            <person name="Dupille E."/>
            <person name="Rombaldi C."/>
            <person name="Lelievre J.-M."/>
            <person name="Cleyet-Marel J.-C."/>
            <person name="Pech J.-C."/>
            <person name="Latche A."/>
        </authorList>
    </citation>
    <scope>PROTEIN SEQUENCE</scope>
</reference>
<organism>
    <name type="scientific">Malus domestica</name>
    <name type="common">Apple</name>
    <name type="synonym">Pyrus malus</name>
    <dbReference type="NCBI Taxonomy" id="3750"/>
    <lineage>
        <taxon>Eukaryota</taxon>
        <taxon>Viridiplantae</taxon>
        <taxon>Streptophyta</taxon>
        <taxon>Embryophyta</taxon>
        <taxon>Tracheophyta</taxon>
        <taxon>Spermatophyta</taxon>
        <taxon>Magnoliopsida</taxon>
        <taxon>eudicotyledons</taxon>
        <taxon>Gunneridae</taxon>
        <taxon>Pentapetalae</taxon>
        <taxon>rosids</taxon>
        <taxon>fabids</taxon>
        <taxon>Rosales</taxon>
        <taxon>Rosaceae</taxon>
        <taxon>Amygdaloideae</taxon>
        <taxon>Maleae</taxon>
        <taxon>Malus</taxon>
    </lineage>
</organism>